<protein>
    <submittedName>
        <fullName evidence="2">Uncharacterized protein</fullName>
    </submittedName>
</protein>
<dbReference type="EnsemblPlants" id="OGLUM01G19610.2">
    <property type="protein sequence ID" value="OGLUM01G19610.2"/>
    <property type="gene ID" value="OGLUM01G19610"/>
</dbReference>
<dbReference type="Proteomes" id="UP000026961">
    <property type="component" value="Chromosome 1"/>
</dbReference>
<sequence length="199" mass="22318">MGRQAEVSAVRLLHADLVPIGTSSTPPPHPSIQRRSHRLPDSRRCPPRPIPRPSFIPPTAVKSAAQRRWQMRWHPGLPVVRRRRQPIPGGGELDDEQIGRLVHHLEWPSMGASPPPWIWWKPSPFTSPLRRLLIPSTRFSGGDGVLIRWLDLLHAAEAPPHPSHRVHRGLGIPLPSANILGPRDESERGSATMRLLRVP</sequence>
<accession>A0A0D9Y961</accession>
<evidence type="ECO:0000256" key="1">
    <source>
        <dbReference type="SAM" id="MobiDB-lite"/>
    </source>
</evidence>
<reference evidence="2" key="1">
    <citation type="submission" date="2013-08" db="EMBL/GenBank/DDBJ databases">
        <title>Oryza genome evolution.</title>
        <authorList>
            <person name="Wing R.A."/>
            <person name="Panaud O."/>
            <person name="Oliveira A.C."/>
        </authorList>
    </citation>
    <scope>NUCLEOTIDE SEQUENCE</scope>
</reference>
<organism evidence="2">
    <name type="scientific">Oryza glumipatula</name>
    <dbReference type="NCBI Taxonomy" id="40148"/>
    <lineage>
        <taxon>Eukaryota</taxon>
        <taxon>Viridiplantae</taxon>
        <taxon>Streptophyta</taxon>
        <taxon>Embryophyta</taxon>
        <taxon>Tracheophyta</taxon>
        <taxon>Spermatophyta</taxon>
        <taxon>Magnoliopsida</taxon>
        <taxon>Liliopsida</taxon>
        <taxon>Poales</taxon>
        <taxon>Poaceae</taxon>
        <taxon>BOP clade</taxon>
        <taxon>Oryzoideae</taxon>
        <taxon>Oryzeae</taxon>
        <taxon>Oryzinae</taxon>
        <taxon>Oryza</taxon>
    </lineage>
</organism>
<evidence type="ECO:0000313" key="2">
    <source>
        <dbReference type="EnsemblPlants" id="OGLUM01G19610.2"/>
    </source>
</evidence>
<keyword evidence="3" id="KW-1185">Reference proteome</keyword>
<name>A0A0D9Y961_9ORYZ</name>
<reference evidence="2" key="2">
    <citation type="submission" date="2015-04" db="UniProtKB">
        <authorList>
            <consortium name="EnsemblPlants"/>
        </authorList>
    </citation>
    <scope>IDENTIFICATION</scope>
</reference>
<reference evidence="2" key="3">
    <citation type="submission" date="2018-05" db="EMBL/GenBank/DDBJ databases">
        <title>OgluRS3 (Oryza glumaepatula Reference Sequence Version 3).</title>
        <authorList>
            <person name="Zhang J."/>
            <person name="Kudrna D."/>
            <person name="Lee S."/>
            <person name="Talag J."/>
            <person name="Welchert J."/>
            <person name="Wing R.A."/>
        </authorList>
    </citation>
    <scope>NUCLEOTIDE SEQUENCE [LARGE SCALE GENOMIC DNA]</scope>
</reference>
<feature type="region of interest" description="Disordered" evidence="1">
    <location>
        <begin position="176"/>
        <end position="199"/>
    </location>
</feature>
<evidence type="ECO:0000313" key="3">
    <source>
        <dbReference type="Proteomes" id="UP000026961"/>
    </source>
</evidence>
<dbReference type="AlphaFoldDB" id="A0A0D9Y961"/>
<dbReference type="Gramene" id="OGLUM01G19610.2">
    <property type="protein sequence ID" value="OGLUM01G19610.2"/>
    <property type="gene ID" value="OGLUM01G19610"/>
</dbReference>
<proteinExistence type="predicted"/>
<feature type="compositionally biased region" description="Pro residues" evidence="1">
    <location>
        <begin position="47"/>
        <end position="56"/>
    </location>
</feature>
<dbReference type="HOGENOM" id="CLU_1374113_0_0_1"/>
<feature type="region of interest" description="Disordered" evidence="1">
    <location>
        <begin position="18"/>
        <end position="57"/>
    </location>
</feature>